<dbReference type="AlphaFoldDB" id="A0A6M0RYH3"/>
<accession>A0A6M0RYH3</accession>
<reference evidence="1 2" key="1">
    <citation type="journal article" date="2020" name="Microb. Ecol.">
        <title>Ecogenomics of the Marine Benthic Filamentous Cyanobacterium Adonisia.</title>
        <authorList>
            <person name="Walter J.M."/>
            <person name="Coutinho F.H."/>
            <person name="Leomil L."/>
            <person name="Hargreaves P.I."/>
            <person name="Campeao M.E."/>
            <person name="Vieira V.V."/>
            <person name="Silva B.S."/>
            <person name="Fistarol G.O."/>
            <person name="Salomon P.S."/>
            <person name="Sawabe T."/>
            <person name="Mino S."/>
            <person name="Hosokawa M."/>
            <person name="Miyashita H."/>
            <person name="Maruyama F."/>
            <person name="van Verk M.C."/>
            <person name="Dutilh B.E."/>
            <person name="Thompson C.C."/>
            <person name="Thompson F.L."/>
        </authorList>
    </citation>
    <scope>NUCLEOTIDE SEQUENCE [LARGE SCALE GENOMIC DNA]</scope>
    <source>
        <strain evidence="1 2">CCMR0081</strain>
    </source>
</reference>
<organism evidence="1 2">
    <name type="scientific">Adonisia turfae CCMR0081</name>
    <dbReference type="NCBI Taxonomy" id="2292702"/>
    <lineage>
        <taxon>Bacteria</taxon>
        <taxon>Bacillati</taxon>
        <taxon>Cyanobacteriota</taxon>
        <taxon>Adonisia</taxon>
        <taxon>Adonisia turfae</taxon>
    </lineage>
</organism>
<name>A0A6M0RYH3_9CYAN</name>
<comment type="caution">
    <text evidence="1">The sequence shown here is derived from an EMBL/GenBank/DDBJ whole genome shotgun (WGS) entry which is preliminary data.</text>
</comment>
<keyword evidence="2" id="KW-1185">Reference proteome</keyword>
<gene>
    <name evidence="1" type="ORF">DXZ20_35990</name>
</gene>
<dbReference type="Proteomes" id="UP000481033">
    <property type="component" value="Unassembled WGS sequence"/>
</dbReference>
<dbReference type="RefSeq" id="WP_163670356.1">
    <property type="nucleotide sequence ID" value="NZ_QXHD01000004.1"/>
</dbReference>
<proteinExistence type="predicted"/>
<sequence length="238" mass="26164">MADIYTRISRLVAPVIIGCFISIPVALAEPTINEQIESEFELEPGTVDSSPVLQEWLQGTPDVLSNIRNQPSFPSRLQLSYALFPSSQDERGLSIGVEDVFVGDLPLTVNADYVANFDGGDMDREAYGAHLRYYVLPLGGYVNVAPILGYRHVEAVDYSESGVQVGFQVKVVPSRGGGADFAYTQTWVSPTENDSVMITQLEFGYGLTERLRLATDVEWQFAPGATDSRLGIGMEWML</sequence>
<protein>
    <submittedName>
        <fullName evidence="1">Uncharacterized protein</fullName>
    </submittedName>
</protein>
<evidence type="ECO:0000313" key="1">
    <source>
        <dbReference type="EMBL" id="NEZ60943.1"/>
    </source>
</evidence>
<dbReference type="EMBL" id="QXHD01000004">
    <property type="protein sequence ID" value="NEZ60943.1"/>
    <property type="molecule type" value="Genomic_DNA"/>
</dbReference>
<evidence type="ECO:0000313" key="2">
    <source>
        <dbReference type="Proteomes" id="UP000481033"/>
    </source>
</evidence>